<dbReference type="GO" id="GO:0016705">
    <property type="term" value="F:oxidoreductase activity, acting on paired donors, with incorporation or reduction of molecular oxygen"/>
    <property type="evidence" value="ECO:0007669"/>
    <property type="project" value="InterPro"/>
</dbReference>
<evidence type="ECO:0000256" key="13">
    <source>
        <dbReference type="PIRSR" id="PIRSR602401-1"/>
    </source>
</evidence>
<evidence type="ECO:0000256" key="15">
    <source>
        <dbReference type="SAM" id="Phobius"/>
    </source>
</evidence>
<keyword evidence="12 15" id="KW-0472">Membrane</keyword>
<dbReference type="SUPFAM" id="SSF48264">
    <property type="entry name" value="Cytochrome P450"/>
    <property type="match status" value="1"/>
</dbReference>
<comment type="pathway">
    <text evidence="3">Secondary metabolite biosynthesis.</text>
</comment>
<dbReference type="OrthoDB" id="2789670at2759"/>
<dbReference type="HOGENOM" id="CLU_001570_2_3_1"/>
<evidence type="ECO:0000256" key="14">
    <source>
        <dbReference type="RuleBase" id="RU000461"/>
    </source>
</evidence>
<dbReference type="PANTHER" id="PTHR46300">
    <property type="entry name" value="P450, PUTATIVE (EUROFUNG)-RELATED-RELATED"/>
    <property type="match status" value="1"/>
</dbReference>
<organism evidence="16 17">
    <name type="scientific">Pycnoporus cinnabarinus</name>
    <name type="common">Cinnabar-red polypore</name>
    <name type="synonym">Trametes cinnabarina</name>
    <dbReference type="NCBI Taxonomy" id="5643"/>
    <lineage>
        <taxon>Eukaryota</taxon>
        <taxon>Fungi</taxon>
        <taxon>Dikarya</taxon>
        <taxon>Basidiomycota</taxon>
        <taxon>Agaricomycotina</taxon>
        <taxon>Agaricomycetes</taxon>
        <taxon>Polyporales</taxon>
        <taxon>Polyporaceae</taxon>
        <taxon>Trametes</taxon>
    </lineage>
</organism>
<dbReference type="Pfam" id="PF00067">
    <property type="entry name" value="p450"/>
    <property type="match status" value="1"/>
</dbReference>
<keyword evidence="11 14" id="KW-0503">Monooxygenase</keyword>
<dbReference type="PROSITE" id="PS00086">
    <property type="entry name" value="CYTOCHROME_P450"/>
    <property type="match status" value="1"/>
</dbReference>
<evidence type="ECO:0000256" key="9">
    <source>
        <dbReference type="ARBA" id="ARBA00023002"/>
    </source>
</evidence>
<dbReference type="GO" id="GO:0004497">
    <property type="term" value="F:monooxygenase activity"/>
    <property type="evidence" value="ECO:0007669"/>
    <property type="project" value="UniProtKB-KW"/>
</dbReference>
<keyword evidence="6 15" id="KW-0812">Transmembrane</keyword>
<evidence type="ECO:0000256" key="11">
    <source>
        <dbReference type="ARBA" id="ARBA00023033"/>
    </source>
</evidence>
<keyword evidence="8 15" id="KW-1133">Transmembrane helix</keyword>
<comment type="similarity">
    <text evidence="4 14">Belongs to the cytochrome P450 family.</text>
</comment>
<evidence type="ECO:0000256" key="4">
    <source>
        <dbReference type="ARBA" id="ARBA00010617"/>
    </source>
</evidence>
<dbReference type="Gene3D" id="1.10.630.10">
    <property type="entry name" value="Cytochrome P450"/>
    <property type="match status" value="1"/>
</dbReference>
<keyword evidence="9 14" id="KW-0560">Oxidoreductase</keyword>
<dbReference type="InterPro" id="IPR036396">
    <property type="entry name" value="Cyt_P450_sf"/>
</dbReference>
<evidence type="ECO:0008006" key="18">
    <source>
        <dbReference type="Google" id="ProtNLM"/>
    </source>
</evidence>
<evidence type="ECO:0000256" key="6">
    <source>
        <dbReference type="ARBA" id="ARBA00022692"/>
    </source>
</evidence>
<keyword evidence="7 13" id="KW-0479">Metal-binding</keyword>
<name>A0A060SBE3_PYCCI</name>
<dbReference type="CDD" id="cd11065">
    <property type="entry name" value="CYP64-like"/>
    <property type="match status" value="1"/>
</dbReference>
<evidence type="ECO:0000256" key="7">
    <source>
        <dbReference type="ARBA" id="ARBA00022723"/>
    </source>
</evidence>
<evidence type="ECO:0000256" key="8">
    <source>
        <dbReference type="ARBA" id="ARBA00022989"/>
    </source>
</evidence>
<evidence type="ECO:0000256" key="1">
    <source>
        <dbReference type="ARBA" id="ARBA00001971"/>
    </source>
</evidence>
<dbReference type="EMBL" id="CCBP010000104">
    <property type="protein sequence ID" value="CDO71675.1"/>
    <property type="molecule type" value="Genomic_DNA"/>
</dbReference>
<dbReference type="InterPro" id="IPR017972">
    <property type="entry name" value="Cyt_P450_CS"/>
</dbReference>
<evidence type="ECO:0000313" key="16">
    <source>
        <dbReference type="EMBL" id="CDO71675.1"/>
    </source>
</evidence>
<dbReference type="GO" id="GO:0020037">
    <property type="term" value="F:heme binding"/>
    <property type="evidence" value="ECO:0007669"/>
    <property type="project" value="InterPro"/>
</dbReference>
<dbReference type="InterPro" id="IPR002401">
    <property type="entry name" value="Cyt_P450_E_grp-I"/>
</dbReference>
<dbReference type="STRING" id="5643.A0A060SBE3"/>
<keyword evidence="17" id="KW-1185">Reference proteome</keyword>
<dbReference type="InterPro" id="IPR050364">
    <property type="entry name" value="Cytochrome_P450_fung"/>
</dbReference>
<dbReference type="GO" id="GO:0016020">
    <property type="term" value="C:membrane"/>
    <property type="evidence" value="ECO:0007669"/>
    <property type="project" value="UniProtKB-SubCell"/>
</dbReference>
<dbReference type="PRINTS" id="PR00385">
    <property type="entry name" value="P450"/>
</dbReference>
<gene>
    <name evidence="16" type="ORF">BN946_scf184915.g19</name>
</gene>
<comment type="subcellular location">
    <subcellularLocation>
        <location evidence="2">Membrane</location>
        <topology evidence="2">Single-pass membrane protein</topology>
    </subcellularLocation>
</comment>
<accession>A0A060SBE3</accession>
<comment type="cofactor">
    <cofactor evidence="1 13">
        <name>heme</name>
        <dbReference type="ChEBI" id="CHEBI:30413"/>
    </cofactor>
</comment>
<dbReference type="GO" id="GO:0005506">
    <property type="term" value="F:iron ion binding"/>
    <property type="evidence" value="ECO:0007669"/>
    <property type="project" value="InterPro"/>
</dbReference>
<keyword evidence="10 13" id="KW-0408">Iron</keyword>
<dbReference type="Proteomes" id="UP000029665">
    <property type="component" value="Unassembled WGS sequence"/>
</dbReference>
<keyword evidence="5 13" id="KW-0349">Heme</keyword>
<dbReference type="InterPro" id="IPR001128">
    <property type="entry name" value="Cyt_P450"/>
</dbReference>
<comment type="caution">
    <text evidence="16">The sequence shown here is derived from an EMBL/GenBank/DDBJ whole genome shotgun (WGS) entry which is preliminary data.</text>
</comment>
<reference evidence="16" key="1">
    <citation type="submission" date="2014-01" db="EMBL/GenBank/DDBJ databases">
        <title>The genome of the white-rot fungus Pycnoporus cinnabarinus: a basidiomycete model with a versatile arsenal for lignocellulosic biomass breakdown.</title>
        <authorList>
            <person name="Levasseur A."/>
            <person name="Lomascolo A."/>
            <person name="Ruiz-Duenas F.J."/>
            <person name="Uzan E."/>
            <person name="Piumi F."/>
            <person name="Kues U."/>
            <person name="Ram A.F.J."/>
            <person name="Murat C."/>
            <person name="Haon M."/>
            <person name="Benoit I."/>
            <person name="Arfi Y."/>
            <person name="Chevret D."/>
            <person name="Drula E."/>
            <person name="Kwon M.J."/>
            <person name="Gouret P."/>
            <person name="Lesage-Meessen L."/>
            <person name="Lombard V."/>
            <person name="Mariette J."/>
            <person name="Noirot C."/>
            <person name="Park J."/>
            <person name="Patyshakuliyeva A."/>
            <person name="Wieneger R.A.B."/>
            <person name="Wosten H.A.B."/>
            <person name="Martin F."/>
            <person name="Coutinho P.M."/>
            <person name="de Vries R."/>
            <person name="Martinez A.T."/>
            <person name="Klopp C."/>
            <person name="Pontarotti P."/>
            <person name="Henrissat B."/>
            <person name="Record E."/>
        </authorList>
    </citation>
    <scope>NUCLEOTIDE SEQUENCE [LARGE SCALE GENOMIC DNA]</scope>
    <source>
        <strain evidence="16">BRFM137</strain>
    </source>
</reference>
<dbReference type="OMA" id="DMFWFCK"/>
<evidence type="ECO:0000256" key="5">
    <source>
        <dbReference type="ARBA" id="ARBA00022617"/>
    </source>
</evidence>
<feature type="binding site" description="axial binding residue" evidence="13">
    <location>
        <position position="459"/>
    </location>
    <ligand>
        <name>heme</name>
        <dbReference type="ChEBI" id="CHEBI:30413"/>
    </ligand>
    <ligandPart>
        <name>Fe</name>
        <dbReference type="ChEBI" id="CHEBI:18248"/>
    </ligandPart>
</feature>
<dbReference type="PRINTS" id="PR00463">
    <property type="entry name" value="EP450I"/>
</dbReference>
<evidence type="ECO:0000313" key="17">
    <source>
        <dbReference type="Proteomes" id="UP000029665"/>
    </source>
</evidence>
<evidence type="ECO:0000256" key="3">
    <source>
        <dbReference type="ARBA" id="ARBA00005179"/>
    </source>
</evidence>
<feature type="transmembrane region" description="Helical" evidence="15">
    <location>
        <begin position="20"/>
        <end position="38"/>
    </location>
</feature>
<protein>
    <recommendedName>
        <fullName evidence="18">Cytochrome P450</fullName>
    </recommendedName>
</protein>
<evidence type="ECO:0000256" key="2">
    <source>
        <dbReference type="ARBA" id="ARBA00004167"/>
    </source>
</evidence>
<evidence type="ECO:0000256" key="10">
    <source>
        <dbReference type="ARBA" id="ARBA00023004"/>
    </source>
</evidence>
<proteinExistence type="inferred from homology"/>
<sequence length="531" mass="59625">MLIANTEFGIIAHVRQSASLWLFLGAFILCLLYVRSLVTWKKRMRGLSLPPGPKPLPLVGNILDIGRWENQWTGYKRLCSQYGDMVYLSLLGRRVLILGSPHAVEEVLEKRSSNTSDRPYSPLIPLTGNDAGLASMPYGQRWRDHRRAFWQAFQPRVVPTYRDVQRTSVRHFLHRVLSSDEDLQGHIRYVFASTMLKVLYNLDAAEKDDSMIGLIDKSLTCSVDLLTGGHILDFFPWLRYLPGWLPGAGFQRTLSECKATVDATKEVPFVKMKAALSQNDAVTSALAPLLAKAEEGQTETAKGDYEEIVKNVGLIAIQGGSDTSFSTLLGLFLAMSLYPEVQSKAQAELDAVVGRHRLPDFEDRESLVYINAVIKECLRWHTVLPLSLPHRTVDDDEIGGYFIPGGTIVIPNTWAILHDEQAYDAPYAFKPERFIREGKLDPFARDPAAYAFGYGRRVCAGRHFADESLFLTIASVLHVFRINAPLDEQGQPIKVDYRHTPGIVSYVVTSQFPDAMMTDHKLLDTRKTLDA</sequence>
<evidence type="ECO:0000256" key="12">
    <source>
        <dbReference type="ARBA" id="ARBA00023136"/>
    </source>
</evidence>
<dbReference type="AlphaFoldDB" id="A0A060SBE3"/>
<dbReference type="PANTHER" id="PTHR46300:SF7">
    <property type="entry name" value="P450, PUTATIVE (EUROFUNG)-RELATED"/>
    <property type="match status" value="1"/>
</dbReference>